<proteinExistence type="predicted"/>
<organism evidence="2 3">
    <name type="scientific">Thalassiosira oceanica</name>
    <name type="common">Marine diatom</name>
    <dbReference type="NCBI Taxonomy" id="159749"/>
    <lineage>
        <taxon>Eukaryota</taxon>
        <taxon>Sar</taxon>
        <taxon>Stramenopiles</taxon>
        <taxon>Ochrophyta</taxon>
        <taxon>Bacillariophyta</taxon>
        <taxon>Coscinodiscophyceae</taxon>
        <taxon>Thalassiosirophycidae</taxon>
        <taxon>Thalassiosirales</taxon>
        <taxon>Thalassiosiraceae</taxon>
        <taxon>Thalassiosira</taxon>
    </lineage>
</organism>
<evidence type="ECO:0000256" key="1">
    <source>
        <dbReference type="SAM" id="MobiDB-lite"/>
    </source>
</evidence>
<feature type="region of interest" description="Disordered" evidence="1">
    <location>
        <begin position="1"/>
        <end position="36"/>
    </location>
</feature>
<feature type="region of interest" description="Disordered" evidence="1">
    <location>
        <begin position="370"/>
        <end position="428"/>
    </location>
</feature>
<feature type="compositionally biased region" description="Polar residues" evidence="1">
    <location>
        <begin position="133"/>
        <end position="152"/>
    </location>
</feature>
<accession>K0TP47</accession>
<feature type="compositionally biased region" description="Polar residues" evidence="1">
    <location>
        <begin position="81"/>
        <end position="110"/>
    </location>
</feature>
<comment type="caution">
    <text evidence="2">The sequence shown here is derived from an EMBL/GenBank/DDBJ whole genome shotgun (WGS) entry which is preliminary data.</text>
</comment>
<sequence>MGKTRFGRRLVSSLGRGLRSSINKNKTSPFGEENDKMAAGQIKSCCSIESSTSSLDSTIRDHGPIDTDTNRELRPKAEVGVQSSLPRISESNANGSQADTPSTTHSTLNHSVAPPPATAAPTPTPTPAKLQEESTSTEDVSVAKSSVTSGRTSPFLSSFASGGLGLGPSPSVLERIHNWWGPSADEQGDSKLAKETPPSTLTQDGKADSRASLTDFDVSFVGKDDKYRVDIDCPDQGNGGSKYRRDIDCPEKNNGKDKYKVDIDCHEQGNSCVIDGDAEGDTRPAPEDDKYTLSPTVQMLNEALQSIERATIPIVHFNAFSVMDDGDITYFQSNPKSPDGSKSKADAKEFKALKKVAEKGEFNKVIVERASPVGRTKPPTGWPRSPLAESRNDETTWSSSPVHKQSRRDQAEVKIASPPPDPPGLSLDDSCVKNVSSAGGAKITAETPLTGSNDPGLQRLSTASPITVESTNDVIMQPEIIHDSFDDENMFNSIESLSDSSSWHSGDESITYSICVETQRLIDQSRDFEAKTTIPSDCSIRTEVIGDVAGLPSGKTEKSERKSLTWYDDKVNENKPFLLRTDESFETVWSESTQRTMGTQATRNTDAVSHMTLLDHVSEFIGKIEIGQCGADDHKYDIHEQAEI</sequence>
<feature type="compositionally biased region" description="Low complexity" evidence="1">
    <location>
        <begin position="9"/>
        <end position="21"/>
    </location>
</feature>
<feature type="compositionally biased region" description="Pro residues" evidence="1">
    <location>
        <begin position="113"/>
        <end position="126"/>
    </location>
</feature>
<gene>
    <name evidence="2" type="ORF">THAOC_00509</name>
</gene>
<name>K0TP47_THAOC</name>
<evidence type="ECO:0000313" key="3">
    <source>
        <dbReference type="Proteomes" id="UP000266841"/>
    </source>
</evidence>
<feature type="compositionally biased region" description="Basic and acidic residues" evidence="1">
    <location>
        <begin position="58"/>
        <end position="77"/>
    </location>
</feature>
<dbReference type="Proteomes" id="UP000266841">
    <property type="component" value="Unassembled WGS sequence"/>
</dbReference>
<reference evidence="2 3" key="1">
    <citation type="journal article" date="2012" name="Genome Biol.">
        <title>Genome and low-iron response of an oceanic diatom adapted to chronic iron limitation.</title>
        <authorList>
            <person name="Lommer M."/>
            <person name="Specht M."/>
            <person name="Roy A.S."/>
            <person name="Kraemer L."/>
            <person name="Andreson R."/>
            <person name="Gutowska M.A."/>
            <person name="Wolf J."/>
            <person name="Bergner S.V."/>
            <person name="Schilhabel M.B."/>
            <person name="Klostermeier U.C."/>
            <person name="Beiko R.G."/>
            <person name="Rosenstiel P."/>
            <person name="Hippler M."/>
            <person name="Laroche J."/>
        </authorList>
    </citation>
    <scope>NUCLEOTIDE SEQUENCE [LARGE SCALE GENOMIC DNA]</scope>
    <source>
        <strain evidence="2 3">CCMP1005</strain>
    </source>
</reference>
<dbReference type="EMBL" id="AGNL01000592">
    <property type="protein sequence ID" value="EJK77646.1"/>
    <property type="molecule type" value="Genomic_DNA"/>
</dbReference>
<feature type="region of interest" description="Disordered" evidence="1">
    <location>
        <begin position="49"/>
        <end position="209"/>
    </location>
</feature>
<keyword evidence="3" id="KW-1185">Reference proteome</keyword>
<feature type="compositionally biased region" description="Low complexity" evidence="1">
    <location>
        <begin position="153"/>
        <end position="171"/>
    </location>
</feature>
<dbReference type="AlphaFoldDB" id="K0TP47"/>
<protein>
    <submittedName>
        <fullName evidence="2">Uncharacterized protein</fullName>
    </submittedName>
</protein>
<evidence type="ECO:0000313" key="2">
    <source>
        <dbReference type="EMBL" id="EJK77646.1"/>
    </source>
</evidence>